<dbReference type="SUPFAM" id="SSF48317">
    <property type="entry name" value="Acid phosphatase/Vanadium-dependent haloperoxidase"/>
    <property type="match status" value="1"/>
</dbReference>
<dbReference type="Gene3D" id="1.20.144.10">
    <property type="entry name" value="Phosphatidic acid phosphatase type 2/haloperoxidase"/>
    <property type="match status" value="1"/>
</dbReference>
<evidence type="ECO:0000313" key="4">
    <source>
        <dbReference type="Proteomes" id="UP001206312"/>
    </source>
</evidence>
<feature type="transmembrane region" description="Helical" evidence="1">
    <location>
        <begin position="134"/>
        <end position="153"/>
    </location>
</feature>
<name>A0ABT1AYS0_9FLAO</name>
<protein>
    <submittedName>
        <fullName evidence="3">Phosphatase PAP2 family protein</fullName>
    </submittedName>
</protein>
<dbReference type="PANTHER" id="PTHR14969:SF13">
    <property type="entry name" value="AT30094P"/>
    <property type="match status" value="1"/>
</dbReference>
<dbReference type="InterPro" id="IPR036938">
    <property type="entry name" value="PAP2/HPO_sf"/>
</dbReference>
<dbReference type="EMBL" id="JAMXIB010000005">
    <property type="protein sequence ID" value="MCO5724829.1"/>
    <property type="molecule type" value="Genomic_DNA"/>
</dbReference>
<feature type="domain" description="Phosphatidic acid phosphatase type 2/haloperoxidase" evidence="2">
    <location>
        <begin position="60"/>
        <end position="174"/>
    </location>
</feature>
<evidence type="ECO:0000313" key="3">
    <source>
        <dbReference type="EMBL" id="MCO5724829.1"/>
    </source>
</evidence>
<gene>
    <name evidence="3" type="ORF">NG653_08155</name>
</gene>
<feature type="transmembrane region" description="Helical" evidence="1">
    <location>
        <begin position="57"/>
        <end position="75"/>
    </location>
</feature>
<keyword evidence="1" id="KW-1133">Transmembrane helix</keyword>
<keyword evidence="1" id="KW-0812">Transmembrane</keyword>
<organism evidence="3 4">
    <name type="scientific">Robiginitalea marina</name>
    <dbReference type="NCBI Taxonomy" id="2954105"/>
    <lineage>
        <taxon>Bacteria</taxon>
        <taxon>Pseudomonadati</taxon>
        <taxon>Bacteroidota</taxon>
        <taxon>Flavobacteriia</taxon>
        <taxon>Flavobacteriales</taxon>
        <taxon>Flavobacteriaceae</taxon>
        <taxon>Robiginitalea</taxon>
    </lineage>
</organism>
<keyword evidence="1" id="KW-0472">Membrane</keyword>
<proteinExistence type="predicted"/>
<sequence>MLEQLLLWDREAFLYLNNLGVAPLDPFWSTVTDIAPWTPLFVLFLALLLRAYPLKQAVAIALTAFVLLGVVLWFTDWTKAAVARLRPNQDLRLRPLARILRDAGGYSFFSGHASSSFSIATLMFIFLQKHFRAAFLFFLWPLLFASSRIFVGVHYPLDVLVGALAGIAFGALFYSGHQRFILPYIR</sequence>
<dbReference type="RefSeq" id="WP_252741202.1">
    <property type="nucleotide sequence ID" value="NZ_JAMXIB010000005.1"/>
</dbReference>
<evidence type="ECO:0000256" key="1">
    <source>
        <dbReference type="SAM" id="Phobius"/>
    </source>
</evidence>
<evidence type="ECO:0000259" key="2">
    <source>
        <dbReference type="SMART" id="SM00014"/>
    </source>
</evidence>
<dbReference type="Proteomes" id="UP001206312">
    <property type="component" value="Unassembled WGS sequence"/>
</dbReference>
<keyword evidence="4" id="KW-1185">Reference proteome</keyword>
<reference evidence="3 4" key="1">
    <citation type="submission" date="2022-06" db="EMBL/GenBank/DDBJ databases">
        <authorList>
            <person name="Xuan X."/>
        </authorList>
    </citation>
    <scope>NUCLEOTIDE SEQUENCE [LARGE SCALE GENOMIC DNA]</scope>
    <source>
        <strain evidence="3 4">2V75</strain>
    </source>
</reference>
<dbReference type="Pfam" id="PF01569">
    <property type="entry name" value="PAP2"/>
    <property type="match status" value="1"/>
</dbReference>
<accession>A0ABT1AYS0</accession>
<comment type="caution">
    <text evidence="3">The sequence shown here is derived from an EMBL/GenBank/DDBJ whole genome shotgun (WGS) entry which is preliminary data.</text>
</comment>
<feature type="transmembrane region" description="Helical" evidence="1">
    <location>
        <begin position="159"/>
        <end position="176"/>
    </location>
</feature>
<dbReference type="InterPro" id="IPR000326">
    <property type="entry name" value="PAP2/HPO"/>
</dbReference>
<dbReference type="PANTHER" id="PTHR14969">
    <property type="entry name" value="SPHINGOSINE-1-PHOSPHATE PHOSPHOHYDROLASE"/>
    <property type="match status" value="1"/>
</dbReference>
<dbReference type="SMART" id="SM00014">
    <property type="entry name" value="acidPPc"/>
    <property type="match status" value="1"/>
</dbReference>
<feature type="transmembrane region" description="Helical" evidence="1">
    <location>
        <begin position="34"/>
        <end position="52"/>
    </location>
</feature>
<feature type="transmembrane region" description="Helical" evidence="1">
    <location>
        <begin position="106"/>
        <end position="127"/>
    </location>
</feature>